<dbReference type="SUPFAM" id="SSF53098">
    <property type="entry name" value="Ribonuclease H-like"/>
    <property type="match status" value="1"/>
</dbReference>
<dbReference type="InterPro" id="IPR043502">
    <property type="entry name" value="DNA/RNA_pol_sf"/>
</dbReference>
<evidence type="ECO:0000313" key="4">
    <source>
        <dbReference type="EMBL" id="KAK9731008.1"/>
    </source>
</evidence>
<dbReference type="InterPro" id="IPR041588">
    <property type="entry name" value="Integrase_H2C2"/>
</dbReference>
<evidence type="ECO:0000313" key="5">
    <source>
        <dbReference type="Proteomes" id="UP001458880"/>
    </source>
</evidence>
<dbReference type="PANTHER" id="PTHR37984:SF15">
    <property type="entry name" value="INTEGRASE CATALYTIC DOMAIN-CONTAINING PROTEIN"/>
    <property type="match status" value="1"/>
</dbReference>
<gene>
    <name evidence="4" type="ORF">QE152_g14056</name>
</gene>
<dbReference type="Gene3D" id="2.40.70.10">
    <property type="entry name" value="Acid Proteases"/>
    <property type="match status" value="1"/>
</dbReference>
<evidence type="ECO:0000259" key="3">
    <source>
        <dbReference type="PROSITE" id="PS50994"/>
    </source>
</evidence>
<comment type="caution">
    <text evidence="4">The sequence shown here is derived from an EMBL/GenBank/DDBJ whole genome shotgun (WGS) entry which is preliminary data.</text>
</comment>
<dbReference type="AlphaFoldDB" id="A0AAW1L9A9"/>
<dbReference type="FunFam" id="1.10.340.70:FF:000001">
    <property type="entry name" value="Retrovirus-related Pol polyprotein from transposon gypsy-like Protein"/>
    <property type="match status" value="1"/>
</dbReference>
<dbReference type="Gene3D" id="3.10.10.10">
    <property type="entry name" value="HIV Type 1 Reverse Transcriptase, subunit A, domain 1"/>
    <property type="match status" value="1"/>
</dbReference>
<name>A0AAW1L9A9_POPJA</name>
<evidence type="ECO:0000256" key="2">
    <source>
        <dbReference type="SAM" id="MobiDB-lite"/>
    </source>
</evidence>
<dbReference type="Pfam" id="PF22938">
    <property type="entry name" value="Integrase_p58_C"/>
    <property type="match status" value="1"/>
</dbReference>
<evidence type="ECO:0000256" key="1">
    <source>
        <dbReference type="ARBA" id="ARBA00012493"/>
    </source>
</evidence>
<protein>
    <recommendedName>
        <fullName evidence="1">RNA-directed DNA polymerase</fullName>
        <ecNumber evidence="1">2.7.7.49</ecNumber>
    </recommendedName>
</protein>
<dbReference type="GO" id="GO:0015074">
    <property type="term" value="P:DNA integration"/>
    <property type="evidence" value="ECO:0007669"/>
    <property type="project" value="InterPro"/>
</dbReference>
<dbReference type="InterPro" id="IPR050951">
    <property type="entry name" value="Retrovirus_Pol_polyprotein"/>
</dbReference>
<dbReference type="Pfam" id="PF17921">
    <property type="entry name" value="Integrase_H2C2"/>
    <property type="match status" value="1"/>
</dbReference>
<keyword evidence="5" id="KW-1185">Reference proteome</keyword>
<reference evidence="4 5" key="1">
    <citation type="journal article" date="2024" name="BMC Genomics">
        <title>De novo assembly and annotation of Popillia japonica's genome with initial clues to its potential as an invasive pest.</title>
        <authorList>
            <person name="Cucini C."/>
            <person name="Boschi S."/>
            <person name="Funari R."/>
            <person name="Cardaioli E."/>
            <person name="Iannotti N."/>
            <person name="Marturano G."/>
            <person name="Paoli F."/>
            <person name="Bruttini M."/>
            <person name="Carapelli A."/>
            <person name="Frati F."/>
            <person name="Nardi F."/>
        </authorList>
    </citation>
    <scope>NUCLEOTIDE SEQUENCE [LARGE SCALE GENOMIC DNA]</scope>
    <source>
        <strain evidence="4">DMR45628</strain>
    </source>
</reference>
<dbReference type="InterPro" id="IPR001584">
    <property type="entry name" value="Integrase_cat-core"/>
</dbReference>
<accession>A0AAW1L9A9</accession>
<dbReference type="FunFam" id="3.30.420.10:FF:000032">
    <property type="entry name" value="Retrovirus-related Pol polyprotein from transposon 297-like Protein"/>
    <property type="match status" value="1"/>
</dbReference>
<feature type="region of interest" description="Disordered" evidence="2">
    <location>
        <begin position="580"/>
        <end position="599"/>
    </location>
</feature>
<organism evidence="4 5">
    <name type="scientific">Popillia japonica</name>
    <name type="common">Japanese beetle</name>
    <dbReference type="NCBI Taxonomy" id="7064"/>
    <lineage>
        <taxon>Eukaryota</taxon>
        <taxon>Metazoa</taxon>
        <taxon>Ecdysozoa</taxon>
        <taxon>Arthropoda</taxon>
        <taxon>Hexapoda</taxon>
        <taxon>Insecta</taxon>
        <taxon>Pterygota</taxon>
        <taxon>Neoptera</taxon>
        <taxon>Endopterygota</taxon>
        <taxon>Coleoptera</taxon>
        <taxon>Polyphaga</taxon>
        <taxon>Scarabaeiformia</taxon>
        <taxon>Scarabaeidae</taxon>
        <taxon>Rutelinae</taxon>
        <taxon>Popillia</taxon>
    </lineage>
</organism>
<proteinExistence type="predicted"/>
<dbReference type="GO" id="GO:0003964">
    <property type="term" value="F:RNA-directed DNA polymerase activity"/>
    <property type="evidence" value="ECO:0007669"/>
    <property type="project" value="UniProtKB-EC"/>
</dbReference>
<sequence>MSPTRAYSRCMSTKCPTRITTEPRHIFKHQRTELIEVRNSVPSYNIDSKQRTSLSPPKLLCSAIPTFERSSNIFTVKAIVNYIYTDIIIDTGSVYNLVHKSIATNVRPVENPPVLRTIGNSSVLPTAVATVSLVLNRKAYKVEALVIENLPACLLLGFTFLQKNKAKFDCVTKRIILNDDQQIEMQGKVNQREECVPQQKIEEIPCKGHHSALLSRQTARTTDNVTYGSVIHRNIDLFSLPDEFCRLNLLSCDLKSYPYKTAKKYKTIFNNITPFRHTSFKNHMLSTGKTKLALPEFRWVNVKFSVFKRILRVFTNSPVEVVICNNRKHNVNNNGNKIDNRIGNVINDSFLTTELFQELPNSTEVEPTVRDKIVKIILADNIVYKGNTSQVCKVNLSKVLEDGDKYYIFHARGSLLGKNRLEITGLEDLAKGSLTIYNYGKTPVKLFKGSVIGYLNSNINGITEDNVEYKSGPDSCSLLTYPLDNYNINTDLDSNNNYNINTDLDSNSKYRLRQLLNRNRDVMSFDSSKLGLTHMVQHSIETGDNLPVTSRPYRVSFKERQLIKDQIDAMLQQGIIRPSDSEYASPVKSRSNPKNGEVPLLHARTNYSSLPSHPSRYATRSDKQEQTILVYRVTPAGMQPDPTRVQGITKFPTPRTVKDAQSCLVGCHGSPFLTCYLHSMKSPNKRLLRWSLKLMEYSYVVVHQKGTRNKVADALSRCPCQVATICDETKATDVATFIATPSDIVHLQTGDTRIQDIIATINDPDSAGPALNKIIKKYEIKNGILYRRNDNNNGKPLLLVIPFNLRHEILYSNHNDPISGHLGIARTLDKIRRKFYWDGLVKDVKNYIRGCPDCQTRKGPTNQRPAGLLHPIEVGLPFERVGIDLLGPFKRTGSGKTFVVVATDYATRWVAAKAIPSGKAEPVAKFIVEQIICRHGSPKYLLSDRGTVFLSKMVTEVLQLLGTRSIFTTAYKLSTNGLTERFNKTLADMLNLYTSTSQKDWNAFLPRGVFAYNTTIQESTRFTPFKLVYGRKFLPRGVFAYNTTIQESTRFTPFKLVYGRNPVLPDEAQLLQEMFTNYGVQTQDTVLRIREQAQKNIQHQQQRDKERYDKKHKEVSFNIGDKVKVRTPLRQVGKSEKLFPKYFGPYTVVEKRSDVNYVIETGSGNRRKRDVIHVSRIVPYYDPVVM</sequence>
<dbReference type="InterPro" id="IPR054465">
    <property type="entry name" value="Integrase_p58-like_C"/>
</dbReference>
<dbReference type="GO" id="GO:0003676">
    <property type="term" value="F:nucleic acid binding"/>
    <property type="evidence" value="ECO:0007669"/>
    <property type="project" value="InterPro"/>
</dbReference>
<dbReference type="InterPro" id="IPR036397">
    <property type="entry name" value="RNaseH_sf"/>
</dbReference>
<dbReference type="GO" id="GO:0042575">
    <property type="term" value="C:DNA polymerase complex"/>
    <property type="evidence" value="ECO:0007669"/>
    <property type="project" value="UniProtKB-ARBA"/>
</dbReference>
<dbReference type="PANTHER" id="PTHR37984">
    <property type="entry name" value="PROTEIN CBG26694"/>
    <property type="match status" value="1"/>
</dbReference>
<dbReference type="Proteomes" id="UP001458880">
    <property type="component" value="Unassembled WGS sequence"/>
</dbReference>
<feature type="domain" description="Integrase catalytic" evidence="3">
    <location>
        <begin position="873"/>
        <end position="1032"/>
    </location>
</feature>
<dbReference type="InterPro" id="IPR012337">
    <property type="entry name" value="RNaseH-like_sf"/>
</dbReference>
<dbReference type="EMBL" id="JASPKY010000139">
    <property type="protein sequence ID" value="KAK9731008.1"/>
    <property type="molecule type" value="Genomic_DNA"/>
</dbReference>
<dbReference type="SUPFAM" id="SSF56672">
    <property type="entry name" value="DNA/RNA polymerases"/>
    <property type="match status" value="1"/>
</dbReference>
<dbReference type="SUPFAM" id="SSF50630">
    <property type="entry name" value="Acid proteases"/>
    <property type="match status" value="1"/>
</dbReference>
<dbReference type="EC" id="2.7.7.49" evidence="1"/>
<dbReference type="PROSITE" id="PS50994">
    <property type="entry name" value="INTEGRASE"/>
    <property type="match status" value="1"/>
</dbReference>
<dbReference type="Gene3D" id="3.30.420.10">
    <property type="entry name" value="Ribonuclease H-like superfamily/Ribonuclease H"/>
    <property type="match status" value="2"/>
</dbReference>
<dbReference type="InterPro" id="IPR021109">
    <property type="entry name" value="Peptidase_aspartic_dom_sf"/>
</dbReference>
<dbReference type="Gene3D" id="1.10.340.70">
    <property type="match status" value="1"/>
</dbReference>
<dbReference type="CDD" id="cd00303">
    <property type="entry name" value="retropepsin_like"/>
    <property type="match status" value="1"/>
</dbReference>